<accession>A0ABD6AQR1</accession>
<gene>
    <name evidence="5" type="ORF">ACFSBT_01530</name>
</gene>
<proteinExistence type="predicted"/>
<name>A0ABD6AQR1_9EURY</name>
<dbReference type="PANTHER" id="PTHR34236">
    <property type="entry name" value="DIMETHYL SULFOXIDE REDUCTASE TRANSCRIPTIONAL ACTIVATOR"/>
    <property type="match status" value="1"/>
</dbReference>
<dbReference type="PANTHER" id="PTHR34236:SF1">
    <property type="entry name" value="DIMETHYL SULFOXIDE REDUCTASE TRANSCRIPTIONAL ACTIVATOR"/>
    <property type="match status" value="1"/>
</dbReference>
<dbReference type="Pfam" id="PF04967">
    <property type="entry name" value="HTH_10"/>
    <property type="match status" value="1"/>
</dbReference>
<keyword evidence="2" id="KW-0804">Transcription</keyword>
<dbReference type="AlphaFoldDB" id="A0ABD6AQR1"/>
<comment type="caution">
    <text evidence="5">The sequence shown here is derived from an EMBL/GenBank/DDBJ whole genome shotgun (WGS) entry which is preliminary data.</text>
</comment>
<dbReference type="RefSeq" id="WP_250871943.1">
    <property type="nucleotide sequence ID" value="NZ_JALXFV010000002.1"/>
</dbReference>
<feature type="domain" description="HTH bat-type" evidence="3">
    <location>
        <begin position="156"/>
        <end position="204"/>
    </location>
</feature>
<protein>
    <submittedName>
        <fullName evidence="5">Bacterio-opsin activator domain-containing protein</fullName>
    </submittedName>
</protein>
<evidence type="ECO:0000313" key="5">
    <source>
        <dbReference type="EMBL" id="MFD1511959.1"/>
    </source>
</evidence>
<evidence type="ECO:0000256" key="2">
    <source>
        <dbReference type="ARBA" id="ARBA00023163"/>
    </source>
</evidence>
<dbReference type="Pfam" id="PF15915">
    <property type="entry name" value="BAT"/>
    <property type="match status" value="1"/>
</dbReference>
<keyword evidence="6" id="KW-1185">Reference proteome</keyword>
<sequence length="221" mass="25170">MSTIVVGSIPSESFALSQTLQRVDDVDFECERLVETGEESVAPLLWVRGSDEETLKQALDDDPSTTDVELLSSFDGEWLYRMEWVDRVDLVLQMITNSQATIIEAWTDHGRWYLRVLYPDRDKLSKTYDYCEERGVEFDIEIIREMEGDPSSRFGLTSEQFDALVSACEAGYFAVPRETDLDELAEDLDISHQALSERLRRGTEVLVTETLLVGQGVRPDD</sequence>
<feature type="domain" description="Bacterioopsin transcriptional activator GAF and HTH associated" evidence="4">
    <location>
        <begin position="12"/>
        <end position="153"/>
    </location>
</feature>
<evidence type="ECO:0000256" key="1">
    <source>
        <dbReference type="ARBA" id="ARBA00023015"/>
    </source>
</evidence>
<evidence type="ECO:0000259" key="3">
    <source>
        <dbReference type="Pfam" id="PF04967"/>
    </source>
</evidence>
<dbReference type="InterPro" id="IPR031803">
    <property type="entry name" value="BAT_GAF/HTH-assoc"/>
</dbReference>
<evidence type="ECO:0000259" key="4">
    <source>
        <dbReference type="Pfam" id="PF15915"/>
    </source>
</evidence>
<organism evidence="5 6">
    <name type="scientific">Halomarina rubra</name>
    <dbReference type="NCBI Taxonomy" id="2071873"/>
    <lineage>
        <taxon>Archaea</taxon>
        <taxon>Methanobacteriati</taxon>
        <taxon>Methanobacteriota</taxon>
        <taxon>Stenosarchaea group</taxon>
        <taxon>Halobacteria</taxon>
        <taxon>Halobacteriales</taxon>
        <taxon>Natronomonadaceae</taxon>
        <taxon>Halomarina</taxon>
    </lineage>
</organism>
<evidence type="ECO:0000313" key="6">
    <source>
        <dbReference type="Proteomes" id="UP001597187"/>
    </source>
</evidence>
<keyword evidence="1" id="KW-0805">Transcription regulation</keyword>
<dbReference type="Proteomes" id="UP001597187">
    <property type="component" value="Unassembled WGS sequence"/>
</dbReference>
<dbReference type="InterPro" id="IPR007050">
    <property type="entry name" value="HTH_bacterioopsin"/>
</dbReference>
<reference evidence="5 6" key="1">
    <citation type="journal article" date="2019" name="Int. J. Syst. Evol. Microbiol.">
        <title>The Global Catalogue of Microorganisms (GCM) 10K type strain sequencing project: providing services to taxonomists for standard genome sequencing and annotation.</title>
        <authorList>
            <consortium name="The Broad Institute Genomics Platform"/>
            <consortium name="The Broad Institute Genome Sequencing Center for Infectious Disease"/>
            <person name="Wu L."/>
            <person name="Ma J."/>
        </authorList>
    </citation>
    <scope>NUCLEOTIDE SEQUENCE [LARGE SCALE GENOMIC DNA]</scope>
    <source>
        <strain evidence="5 6">CGMCC 1.12563</strain>
    </source>
</reference>
<dbReference type="EMBL" id="JBHUDC010000002">
    <property type="protein sequence ID" value="MFD1511959.1"/>
    <property type="molecule type" value="Genomic_DNA"/>
</dbReference>